<evidence type="ECO:0000313" key="8">
    <source>
        <dbReference type="EMBL" id="QPJ65306.1"/>
    </source>
</evidence>
<dbReference type="SMART" id="SM00729">
    <property type="entry name" value="Elp3"/>
    <property type="match status" value="1"/>
</dbReference>
<sequence>MLTETENISEVETARPTRRGSVLVLLPGDGINKKNVIRDLLYGCWCNGRRIGGMQMPPVNHLYVSTMLKNSGHEVTFLDAQIDYPAYEKLEQNNFSGLDFLMMLSSSNSYKEDLNVARFIKSKNPSIKVLFWGSHPTFAPESCLEEDAIDYVVIREPEMTIRDLVNGVIEGTDLSGIKGCGYKKDGKVCINPFEGFFDMNQLPIPDWTLLPKGVDYFNPVVKRMPYATMQTSRGCPAKCIYCTSPFFYGNDIRVKSAENVMKEIRYLVGLGYKEIFFRDETFTAYKKRNMEICQAILDEGIDVTWIANGRVDMIDRESAVMMKRAGCHMLKFGVETGDDQMLLNLKKGATVAQAKEAFKICHEVGLDTHAHMVFGGPGESKETIKNTLQFILEIDPTTASFGILTPYPGTEHFEMVKKEFPEYSGTEADMAKLHTTPYYAQVLTELHGDDLQKTIGKAYRTFYFRPSYIWKWLRKIESVDELLRLMVAGSNIFQFGLTNNK</sequence>
<dbReference type="CDD" id="cd01335">
    <property type="entry name" value="Radical_SAM"/>
    <property type="match status" value="1"/>
</dbReference>
<evidence type="ECO:0000256" key="2">
    <source>
        <dbReference type="ARBA" id="ARBA00022691"/>
    </source>
</evidence>
<dbReference type="AlphaFoldDB" id="A0A7T0C2I9"/>
<protein>
    <submittedName>
        <fullName evidence="8">Radical SAM protein</fullName>
    </submittedName>
</protein>
<keyword evidence="3" id="KW-0479">Metal-binding</keyword>
<proteinExistence type="predicted"/>
<evidence type="ECO:0000256" key="5">
    <source>
        <dbReference type="ARBA" id="ARBA00023014"/>
    </source>
</evidence>
<dbReference type="InterPro" id="IPR006638">
    <property type="entry name" value="Elp3/MiaA/NifB-like_rSAM"/>
</dbReference>
<dbReference type="Pfam" id="PF02310">
    <property type="entry name" value="B12-binding"/>
    <property type="match status" value="1"/>
</dbReference>
<dbReference type="Pfam" id="PF04055">
    <property type="entry name" value="Radical_SAM"/>
    <property type="match status" value="1"/>
</dbReference>
<dbReference type="CDD" id="cd02068">
    <property type="entry name" value="radical_SAM_B12_BD"/>
    <property type="match status" value="1"/>
</dbReference>
<evidence type="ECO:0000256" key="4">
    <source>
        <dbReference type="ARBA" id="ARBA00023004"/>
    </source>
</evidence>
<dbReference type="PANTHER" id="PTHR43409">
    <property type="entry name" value="ANAEROBIC MAGNESIUM-PROTOPORPHYRIN IX MONOMETHYL ESTER CYCLASE-RELATED"/>
    <property type="match status" value="1"/>
</dbReference>
<gene>
    <name evidence="8" type="ORF">G3M78_07850</name>
</gene>
<dbReference type="InterPro" id="IPR058240">
    <property type="entry name" value="rSAM_sf"/>
</dbReference>
<reference evidence="9" key="1">
    <citation type="submission" date="2020-02" db="EMBL/GenBank/DDBJ databases">
        <title>Genomic and physiological characterization of two novel Nitrospinaceae genera.</title>
        <authorList>
            <person name="Mueller A.J."/>
            <person name="Jung M.-Y."/>
            <person name="Strachan C.R."/>
            <person name="Herbold C.W."/>
            <person name="Kirkegaard R.H."/>
            <person name="Daims H."/>
        </authorList>
    </citation>
    <scope>NUCLEOTIDE SEQUENCE [LARGE SCALE GENOMIC DNA]</scope>
</reference>
<dbReference type="SFLD" id="SFLDG01123">
    <property type="entry name" value="methyltransferase_(Class_B)"/>
    <property type="match status" value="1"/>
</dbReference>
<evidence type="ECO:0000256" key="1">
    <source>
        <dbReference type="ARBA" id="ARBA00001966"/>
    </source>
</evidence>
<dbReference type="PANTHER" id="PTHR43409:SF16">
    <property type="entry name" value="SLR0320 PROTEIN"/>
    <property type="match status" value="1"/>
</dbReference>
<dbReference type="KEGG" id="nva:G3M78_07850"/>
<dbReference type="PROSITE" id="PS51918">
    <property type="entry name" value="RADICAL_SAM"/>
    <property type="match status" value="1"/>
</dbReference>
<comment type="cofactor">
    <cofactor evidence="1">
        <name>[4Fe-4S] cluster</name>
        <dbReference type="ChEBI" id="CHEBI:49883"/>
    </cofactor>
</comment>
<feature type="domain" description="Radical SAM core" evidence="7">
    <location>
        <begin position="221"/>
        <end position="449"/>
    </location>
</feature>
<dbReference type="Proteomes" id="UP000594464">
    <property type="component" value="Chromosome"/>
</dbReference>
<dbReference type="GO" id="GO:0046872">
    <property type="term" value="F:metal ion binding"/>
    <property type="evidence" value="ECO:0007669"/>
    <property type="project" value="UniProtKB-KW"/>
</dbReference>
<evidence type="ECO:0000256" key="3">
    <source>
        <dbReference type="ARBA" id="ARBA00022723"/>
    </source>
</evidence>
<dbReference type="EMBL" id="CP048620">
    <property type="protein sequence ID" value="QPJ65306.1"/>
    <property type="molecule type" value="Genomic_DNA"/>
</dbReference>
<dbReference type="InterPro" id="IPR023404">
    <property type="entry name" value="rSAM_horseshoe"/>
</dbReference>
<dbReference type="GO" id="GO:0051539">
    <property type="term" value="F:4 iron, 4 sulfur cluster binding"/>
    <property type="evidence" value="ECO:0007669"/>
    <property type="project" value="UniProtKB-KW"/>
</dbReference>
<dbReference type="SUPFAM" id="SSF102114">
    <property type="entry name" value="Radical SAM enzymes"/>
    <property type="match status" value="1"/>
</dbReference>
<evidence type="ECO:0000259" key="6">
    <source>
        <dbReference type="PROSITE" id="PS51332"/>
    </source>
</evidence>
<name>A0A7T0C2I9_9BACT</name>
<organism evidence="8 9">
    <name type="scientific">Candidatus Nitrohelix vancouverensis</name>
    <dbReference type="NCBI Taxonomy" id="2705534"/>
    <lineage>
        <taxon>Bacteria</taxon>
        <taxon>Pseudomonadati</taxon>
        <taxon>Nitrospinota/Tectimicrobiota group</taxon>
        <taxon>Nitrospinota</taxon>
        <taxon>Nitrospinia</taxon>
        <taxon>Nitrospinales</taxon>
        <taxon>Nitrospinaceae</taxon>
        <taxon>Candidatus Nitrohelix</taxon>
    </lineage>
</organism>
<evidence type="ECO:0000259" key="7">
    <source>
        <dbReference type="PROSITE" id="PS51918"/>
    </source>
</evidence>
<dbReference type="InterPro" id="IPR007197">
    <property type="entry name" value="rSAM"/>
</dbReference>
<dbReference type="Gene3D" id="3.40.50.280">
    <property type="entry name" value="Cobalamin-binding domain"/>
    <property type="match status" value="1"/>
</dbReference>
<dbReference type="PROSITE" id="PS51332">
    <property type="entry name" value="B12_BINDING"/>
    <property type="match status" value="1"/>
</dbReference>
<dbReference type="SFLD" id="SFLDS00029">
    <property type="entry name" value="Radical_SAM"/>
    <property type="match status" value="1"/>
</dbReference>
<evidence type="ECO:0000313" key="9">
    <source>
        <dbReference type="Proteomes" id="UP000594464"/>
    </source>
</evidence>
<dbReference type="InterPro" id="IPR006158">
    <property type="entry name" value="Cobalamin-bd"/>
</dbReference>
<keyword evidence="5" id="KW-0411">Iron-sulfur</keyword>
<feature type="domain" description="B12-binding" evidence="6">
    <location>
        <begin position="43"/>
        <end position="175"/>
    </location>
</feature>
<dbReference type="GO" id="GO:0005829">
    <property type="term" value="C:cytosol"/>
    <property type="evidence" value="ECO:0007669"/>
    <property type="project" value="TreeGrafter"/>
</dbReference>
<dbReference type="SFLD" id="SFLDG01082">
    <property type="entry name" value="B12-binding_domain_containing"/>
    <property type="match status" value="1"/>
</dbReference>
<dbReference type="GO" id="GO:0031419">
    <property type="term" value="F:cobalamin binding"/>
    <property type="evidence" value="ECO:0007669"/>
    <property type="project" value="InterPro"/>
</dbReference>
<dbReference type="InterPro" id="IPR051198">
    <property type="entry name" value="BchE-like"/>
</dbReference>
<keyword evidence="2" id="KW-0949">S-adenosyl-L-methionine</keyword>
<accession>A0A7T0C2I9</accession>
<dbReference type="Gene3D" id="3.80.30.20">
    <property type="entry name" value="tm_1862 like domain"/>
    <property type="match status" value="1"/>
</dbReference>
<dbReference type="GO" id="GO:0003824">
    <property type="term" value="F:catalytic activity"/>
    <property type="evidence" value="ECO:0007669"/>
    <property type="project" value="InterPro"/>
</dbReference>
<keyword evidence="4" id="KW-0408">Iron</keyword>
<dbReference type="InterPro" id="IPR034466">
    <property type="entry name" value="Methyltransferase_Class_B"/>
</dbReference>